<accession>A0A8K0CPH6</accession>
<dbReference type="GO" id="GO:0016020">
    <property type="term" value="C:membrane"/>
    <property type="evidence" value="ECO:0007669"/>
    <property type="project" value="UniProtKB-SubCell"/>
</dbReference>
<evidence type="ECO:0000256" key="2">
    <source>
        <dbReference type="ARBA" id="ARBA00022692"/>
    </source>
</evidence>
<feature type="non-terminal residue" evidence="7">
    <location>
        <position position="118"/>
    </location>
</feature>
<evidence type="ECO:0000256" key="1">
    <source>
        <dbReference type="ARBA" id="ARBA00004141"/>
    </source>
</evidence>
<dbReference type="PROSITE" id="PS50850">
    <property type="entry name" value="MFS"/>
    <property type="match status" value="1"/>
</dbReference>
<dbReference type="InterPro" id="IPR005828">
    <property type="entry name" value="MFS_sugar_transport-like"/>
</dbReference>
<dbReference type="SUPFAM" id="SSF103473">
    <property type="entry name" value="MFS general substrate transporter"/>
    <property type="match status" value="1"/>
</dbReference>
<comment type="subcellular location">
    <subcellularLocation>
        <location evidence="1">Membrane</location>
        <topology evidence="1">Multi-pass membrane protein</topology>
    </subcellularLocation>
</comment>
<sequence length="118" mass="12813">MQYGWTAAAIPILESEDTPVPIQKSDIVWIENTFMLGGFARIPFTIFALNRFGRKNSILIAAVQSLIAWILKASAGSVEVLYAARLIQGFAGNAAFVSAPMYMAKIADKKIRGFLGAC</sequence>
<dbReference type="AlphaFoldDB" id="A0A8K0CPH6"/>
<evidence type="ECO:0000256" key="3">
    <source>
        <dbReference type="ARBA" id="ARBA00022989"/>
    </source>
</evidence>
<protein>
    <recommendedName>
        <fullName evidence="6">Major facilitator superfamily (MFS) profile domain-containing protein</fullName>
    </recommendedName>
</protein>
<feature type="transmembrane region" description="Helical" evidence="5">
    <location>
        <begin position="56"/>
        <end position="75"/>
    </location>
</feature>
<keyword evidence="4 5" id="KW-0472">Membrane</keyword>
<feature type="transmembrane region" description="Helical" evidence="5">
    <location>
        <begin position="27"/>
        <end position="49"/>
    </location>
</feature>
<evidence type="ECO:0000313" key="7">
    <source>
        <dbReference type="EMBL" id="KAF2890224.1"/>
    </source>
</evidence>
<dbReference type="InterPro" id="IPR020846">
    <property type="entry name" value="MFS_dom"/>
</dbReference>
<evidence type="ECO:0000256" key="4">
    <source>
        <dbReference type="ARBA" id="ARBA00023136"/>
    </source>
</evidence>
<dbReference type="GO" id="GO:0022857">
    <property type="term" value="F:transmembrane transporter activity"/>
    <property type="evidence" value="ECO:0007669"/>
    <property type="project" value="InterPro"/>
</dbReference>
<feature type="transmembrane region" description="Helical" evidence="5">
    <location>
        <begin position="81"/>
        <end position="102"/>
    </location>
</feature>
<dbReference type="EMBL" id="VTPC01056344">
    <property type="protein sequence ID" value="KAF2890224.1"/>
    <property type="molecule type" value="Genomic_DNA"/>
</dbReference>
<reference evidence="7" key="1">
    <citation type="submission" date="2019-08" db="EMBL/GenBank/DDBJ databases">
        <title>The genome of the North American firefly Photinus pyralis.</title>
        <authorList>
            <consortium name="Photinus pyralis genome working group"/>
            <person name="Fallon T.R."/>
            <person name="Sander Lower S.E."/>
            <person name="Weng J.-K."/>
        </authorList>
    </citation>
    <scope>NUCLEOTIDE SEQUENCE</scope>
    <source>
        <strain evidence="7">TRF0915ILg1</strain>
        <tissue evidence="7">Whole body</tissue>
    </source>
</reference>
<organism evidence="7 8">
    <name type="scientific">Ignelater luminosus</name>
    <name type="common">Cucubano</name>
    <name type="synonym">Pyrophorus luminosus</name>
    <dbReference type="NCBI Taxonomy" id="2038154"/>
    <lineage>
        <taxon>Eukaryota</taxon>
        <taxon>Metazoa</taxon>
        <taxon>Ecdysozoa</taxon>
        <taxon>Arthropoda</taxon>
        <taxon>Hexapoda</taxon>
        <taxon>Insecta</taxon>
        <taxon>Pterygota</taxon>
        <taxon>Neoptera</taxon>
        <taxon>Endopterygota</taxon>
        <taxon>Coleoptera</taxon>
        <taxon>Polyphaga</taxon>
        <taxon>Elateriformia</taxon>
        <taxon>Elateroidea</taxon>
        <taxon>Elateridae</taxon>
        <taxon>Agrypninae</taxon>
        <taxon>Pyrophorini</taxon>
        <taxon>Ignelater</taxon>
    </lineage>
</organism>
<dbReference type="InterPro" id="IPR036259">
    <property type="entry name" value="MFS_trans_sf"/>
</dbReference>
<comment type="caution">
    <text evidence="7">The sequence shown here is derived from an EMBL/GenBank/DDBJ whole genome shotgun (WGS) entry which is preliminary data.</text>
</comment>
<dbReference type="Gene3D" id="1.20.1250.20">
    <property type="entry name" value="MFS general substrate transporter like domains"/>
    <property type="match status" value="1"/>
</dbReference>
<dbReference type="PANTHER" id="PTHR48021">
    <property type="match status" value="1"/>
</dbReference>
<proteinExistence type="predicted"/>
<dbReference type="Proteomes" id="UP000801492">
    <property type="component" value="Unassembled WGS sequence"/>
</dbReference>
<dbReference type="InterPro" id="IPR050549">
    <property type="entry name" value="MFS_Trehalose_Transporter"/>
</dbReference>
<feature type="domain" description="Major facilitator superfamily (MFS) profile" evidence="6">
    <location>
        <begin position="1"/>
        <end position="118"/>
    </location>
</feature>
<evidence type="ECO:0000256" key="5">
    <source>
        <dbReference type="SAM" id="Phobius"/>
    </source>
</evidence>
<name>A0A8K0CPH6_IGNLU</name>
<keyword evidence="3 5" id="KW-1133">Transmembrane helix</keyword>
<dbReference type="PANTHER" id="PTHR48021:SF46">
    <property type="entry name" value="MAJOR FACILITATOR SUPERFAMILY (MFS) PROFILE DOMAIN-CONTAINING PROTEIN"/>
    <property type="match status" value="1"/>
</dbReference>
<gene>
    <name evidence="7" type="ORF">ILUMI_15949</name>
</gene>
<dbReference type="OrthoDB" id="6133115at2759"/>
<dbReference type="Pfam" id="PF00083">
    <property type="entry name" value="Sugar_tr"/>
    <property type="match status" value="1"/>
</dbReference>
<evidence type="ECO:0000313" key="8">
    <source>
        <dbReference type="Proteomes" id="UP000801492"/>
    </source>
</evidence>
<evidence type="ECO:0000259" key="6">
    <source>
        <dbReference type="PROSITE" id="PS50850"/>
    </source>
</evidence>
<keyword evidence="8" id="KW-1185">Reference proteome</keyword>
<keyword evidence="2 5" id="KW-0812">Transmembrane</keyword>